<dbReference type="RefSeq" id="WP_162667462.1">
    <property type="nucleotide sequence ID" value="NZ_LR593886.1"/>
</dbReference>
<keyword evidence="3" id="KW-1185">Reference proteome</keyword>
<evidence type="ECO:0000313" key="3">
    <source>
        <dbReference type="Proteomes" id="UP000464178"/>
    </source>
</evidence>
<dbReference type="EMBL" id="LR593886">
    <property type="protein sequence ID" value="VTR92628.1"/>
    <property type="molecule type" value="Genomic_DNA"/>
</dbReference>
<dbReference type="Pfam" id="PF18864">
    <property type="entry name" value="AbiTii"/>
    <property type="match status" value="1"/>
</dbReference>
<protein>
    <recommendedName>
        <fullName evidence="1">AbiTii domain-containing protein</fullName>
    </recommendedName>
</protein>
<organism evidence="2 3">
    <name type="scientific">Gemmata massiliana</name>
    <dbReference type="NCBI Taxonomy" id="1210884"/>
    <lineage>
        <taxon>Bacteria</taxon>
        <taxon>Pseudomonadati</taxon>
        <taxon>Planctomycetota</taxon>
        <taxon>Planctomycetia</taxon>
        <taxon>Gemmatales</taxon>
        <taxon>Gemmataceae</taxon>
        <taxon>Gemmata</taxon>
    </lineage>
</organism>
<dbReference type="Proteomes" id="UP000464178">
    <property type="component" value="Chromosome"/>
</dbReference>
<name>A0A6P2CU01_9BACT</name>
<dbReference type="InterPro" id="IPR041304">
    <property type="entry name" value="AbiTii"/>
</dbReference>
<reference evidence="2 3" key="1">
    <citation type="submission" date="2019-05" db="EMBL/GenBank/DDBJ databases">
        <authorList>
            <consortium name="Science for Life Laboratories"/>
        </authorList>
    </citation>
    <scope>NUCLEOTIDE SEQUENCE [LARGE SCALE GENOMIC DNA]</scope>
    <source>
        <strain evidence="2">Soil9</strain>
    </source>
</reference>
<evidence type="ECO:0000313" key="2">
    <source>
        <dbReference type="EMBL" id="VTR92628.1"/>
    </source>
</evidence>
<proteinExistence type="predicted"/>
<accession>A0A6P2CU01</accession>
<gene>
    <name evidence="2" type="ORF">SOIL9_50860</name>
</gene>
<sequence>MTLFAELIRDVRDQTTPLSVSLRKAKDLAHRLKSQAFIDWVNTERMGYIDITAVPDYRWVRLEPMVDVLNELFPGHPEMGDTFRLEEDKLGCHRSIFERFPLVARVEELEGFAGSPMSFEPNPAVMEAVRESSIRQWGRVAHRIHRVWGMVPGLVVLRVMAAVHDRLFNFLLKVRDEYPDLAESEKAFEQVRAMKIEGLVRTMIFNQNCTIEGGQGVGDKIINVGAGATVHGNVTVADAITNSFNAVPPSTPDPVKDLLSQLANILKQAIVALAEGEQKDAAEEFESLAKEASRSEPRLDRLRTYGVGLKNLFAKAAGSQAATWVTGKVDELLSMFNS</sequence>
<feature type="domain" description="AbiTii" evidence="1">
    <location>
        <begin position="3"/>
        <end position="191"/>
    </location>
</feature>
<dbReference type="KEGG" id="gms:SOIL9_50860"/>
<dbReference type="AlphaFoldDB" id="A0A6P2CU01"/>
<evidence type="ECO:0000259" key="1">
    <source>
        <dbReference type="Pfam" id="PF18864"/>
    </source>
</evidence>